<evidence type="ECO:0000313" key="1">
    <source>
        <dbReference type="EMBL" id="KAJ0025599.1"/>
    </source>
</evidence>
<comment type="caution">
    <text evidence="1">The sequence shown here is derived from an EMBL/GenBank/DDBJ whole genome shotgun (WGS) entry which is preliminary data.</text>
</comment>
<sequence length="431" mass="47728">MVSLSSNLESPISGMKLSSVVPAKDTGNKDHQLTDLDLVMKLHYVKRVYLFDSDAVRGLTIHDFKKPMFELLEIYFTAAGRIRRSETTGRPFLKCNDGGVRIVEAFCDTSIDEWLESNDDSRDNSLAYYQTLGPDLRFSPLVFVQFTWFKCGGVSLGLSWAHVLGDPVSASTFVNKWALIVAGYVPSKSLHLPKPRKSETPTSVPGKLSPMKRIEPVGDHWTISNNCNMETHYFKVTAKQLDHMVSRVCAPTNVSHFEVLSAIIWKSLAKLREDSGPRVVTICRYNYGNRENEIPTNDLVLSTVEADFNVRKGDISELAVLIADKKKVDGNSLAEEILSEKDGESSDFIVYGANLTFVNMEEADVYGLKLQGKKPVSVNYSIDGVGDEGVVMILPGPEEEGDGCGRKVTVVLPGDQLALLKKELNSEWAVV</sequence>
<keyword evidence="2" id="KW-1185">Reference proteome</keyword>
<evidence type="ECO:0000313" key="2">
    <source>
        <dbReference type="Proteomes" id="UP001163603"/>
    </source>
</evidence>
<gene>
    <name evidence="1" type="ORF">Pint_08488</name>
</gene>
<organism evidence="1 2">
    <name type="scientific">Pistacia integerrima</name>
    <dbReference type="NCBI Taxonomy" id="434235"/>
    <lineage>
        <taxon>Eukaryota</taxon>
        <taxon>Viridiplantae</taxon>
        <taxon>Streptophyta</taxon>
        <taxon>Embryophyta</taxon>
        <taxon>Tracheophyta</taxon>
        <taxon>Spermatophyta</taxon>
        <taxon>Magnoliopsida</taxon>
        <taxon>eudicotyledons</taxon>
        <taxon>Gunneridae</taxon>
        <taxon>Pentapetalae</taxon>
        <taxon>rosids</taxon>
        <taxon>malvids</taxon>
        <taxon>Sapindales</taxon>
        <taxon>Anacardiaceae</taxon>
        <taxon>Pistacia</taxon>
    </lineage>
</organism>
<dbReference type="Proteomes" id="UP001163603">
    <property type="component" value="Chromosome 10"/>
</dbReference>
<dbReference type="EMBL" id="CM047745">
    <property type="protein sequence ID" value="KAJ0025599.1"/>
    <property type="molecule type" value="Genomic_DNA"/>
</dbReference>
<reference evidence="2" key="1">
    <citation type="journal article" date="2023" name="G3 (Bethesda)">
        <title>Genome assembly and association tests identify interacting loci associated with vigor, precocity, and sex in interspecific pistachio rootstocks.</title>
        <authorList>
            <person name="Palmer W."/>
            <person name="Jacygrad E."/>
            <person name="Sagayaradj S."/>
            <person name="Cavanaugh K."/>
            <person name="Han R."/>
            <person name="Bertier L."/>
            <person name="Beede B."/>
            <person name="Kafkas S."/>
            <person name="Golino D."/>
            <person name="Preece J."/>
            <person name="Michelmore R."/>
        </authorList>
    </citation>
    <scope>NUCLEOTIDE SEQUENCE [LARGE SCALE GENOMIC DNA]</scope>
</reference>
<proteinExistence type="predicted"/>
<protein>
    <submittedName>
        <fullName evidence="1">Uncharacterized protein</fullName>
    </submittedName>
</protein>
<accession>A0ACC0XXJ1</accession>
<name>A0ACC0XXJ1_9ROSI</name>